<keyword evidence="2 13" id="KW-0723">Serine/threonine-protein kinase</keyword>
<dbReference type="SUPFAM" id="SSF56112">
    <property type="entry name" value="Protein kinase-like (PK-like)"/>
    <property type="match status" value="1"/>
</dbReference>
<dbReference type="SMART" id="SM00220">
    <property type="entry name" value="S_TKc"/>
    <property type="match status" value="1"/>
</dbReference>
<keyword evidence="17" id="KW-1185">Reference proteome</keyword>
<keyword evidence="10 14" id="KW-0472">Membrane</keyword>
<evidence type="ECO:0000256" key="2">
    <source>
        <dbReference type="ARBA" id="ARBA00022527"/>
    </source>
</evidence>
<accession>A0ABR0DTV9</accession>
<evidence type="ECO:0000256" key="10">
    <source>
        <dbReference type="ARBA" id="ARBA00023136"/>
    </source>
</evidence>
<evidence type="ECO:0000259" key="15">
    <source>
        <dbReference type="PROSITE" id="PS50011"/>
    </source>
</evidence>
<dbReference type="InterPro" id="IPR001245">
    <property type="entry name" value="Ser-Thr/Tyr_kinase_cat_dom"/>
</dbReference>
<evidence type="ECO:0000256" key="1">
    <source>
        <dbReference type="ARBA" id="ARBA00004479"/>
    </source>
</evidence>
<evidence type="ECO:0000256" key="12">
    <source>
        <dbReference type="PROSITE-ProRule" id="PRU10141"/>
    </source>
</evidence>
<evidence type="ECO:0000256" key="13">
    <source>
        <dbReference type="RuleBase" id="RU000304"/>
    </source>
</evidence>
<evidence type="ECO:0000256" key="3">
    <source>
        <dbReference type="ARBA" id="ARBA00022679"/>
    </source>
</evidence>
<feature type="binding site" evidence="12">
    <location>
        <position position="127"/>
    </location>
    <ligand>
        <name>ATP</name>
        <dbReference type="ChEBI" id="CHEBI:30616"/>
    </ligand>
</feature>
<keyword evidence="6 12" id="KW-0547">Nucleotide-binding</keyword>
<feature type="transmembrane region" description="Helical" evidence="14">
    <location>
        <begin position="20"/>
        <end position="40"/>
    </location>
</feature>
<reference evidence="16 17" key="1">
    <citation type="journal article" date="2023" name="bioRxiv">
        <title>Genome report: Whole genome sequence and annotation of Penstemon davidsonii.</title>
        <authorList>
            <person name="Ostevik K.L."/>
            <person name="Alabady M."/>
            <person name="Zhang M."/>
            <person name="Rausher M.D."/>
        </authorList>
    </citation>
    <scope>NUCLEOTIDE SEQUENCE [LARGE SCALE GENOMIC DNA]</scope>
    <source>
        <strain evidence="16">DNT005</strain>
        <tissue evidence="16">Whole leaf</tissue>
    </source>
</reference>
<sequence length="435" mass="48696">MSTTEYYNPPPSNDDGARAAAIIISIFILAIIGVVSCYCAKKMRKAIVSDLRAAVAPPLPLGVIQVWEVDAPTMEKFFRELAEEKPIRFTAQQLCTFTENYKTMLGCGGFGKVYKGQFPNGVKIAVKVLNRGLNRNIEEQFMAEAGTIGRTHHINLVRLYGFCYDQFLSALVYEFMDNGSLDKHLFSDTRELEWEKLHEIAVGTAKGIAYLHEECQKRIIHYDIKPGNVLLDVNFSPKVADFGLARLCNRDDTHVSVTGYRGTPGYVAPEFMLKNFPITYKCDVYSFGILLFEIVGRRKNTRAVGDDESLDWFPKKVWEEFEKGELMELTEACGIEEKDRAKAERMAMVALWCVQDSPTTRPPMSAVVKMLEGGVEIVPPPKPFHYLFSVGTNVLKPPSSGSGSGNTTSEGTDSYWYKETTTTVMAKYEITVASI</sequence>
<comment type="caution">
    <text evidence="16">The sequence shown here is derived from an EMBL/GenBank/DDBJ whole genome shotgun (WGS) entry which is preliminary data.</text>
</comment>
<dbReference type="InterPro" id="IPR011009">
    <property type="entry name" value="Kinase-like_dom_sf"/>
</dbReference>
<comment type="similarity">
    <text evidence="13">Belongs to the protein kinase superfamily.</text>
</comment>
<keyword evidence="4 14" id="KW-0812">Transmembrane</keyword>
<evidence type="ECO:0000256" key="9">
    <source>
        <dbReference type="ARBA" id="ARBA00022989"/>
    </source>
</evidence>
<dbReference type="InterPro" id="IPR017441">
    <property type="entry name" value="Protein_kinase_ATP_BS"/>
</dbReference>
<gene>
    <name evidence="16" type="ORF">RD792_003144</name>
</gene>
<evidence type="ECO:0000256" key="6">
    <source>
        <dbReference type="ARBA" id="ARBA00022741"/>
    </source>
</evidence>
<evidence type="ECO:0000256" key="11">
    <source>
        <dbReference type="ARBA" id="ARBA00023180"/>
    </source>
</evidence>
<keyword evidence="8 12" id="KW-0067">ATP-binding</keyword>
<protein>
    <recommendedName>
        <fullName evidence="15">Protein kinase domain-containing protein</fullName>
    </recommendedName>
</protein>
<dbReference type="EMBL" id="JAYDYQ010001087">
    <property type="protein sequence ID" value="KAK4492340.1"/>
    <property type="molecule type" value="Genomic_DNA"/>
</dbReference>
<keyword evidence="7" id="KW-0418">Kinase</keyword>
<evidence type="ECO:0000256" key="4">
    <source>
        <dbReference type="ARBA" id="ARBA00022692"/>
    </source>
</evidence>
<dbReference type="PANTHER" id="PTHR27009">
    <property type="entry name" value="RUST RESISTANCE KINASE LR10-RELATED"/>
    <property type="match status" value="1"/>
</dbReference>
<comment type="subcellular location">
    <subcellularLocation>
        <location evidence="1">Membrane</location>
        <topology evidence="1">Single-pass type I membrane protein</topology>
    </subcellularLocation>
</comment>
<name>A0ABR0DTV9_9LAMI</name>
<evidence type="ECO:0000256" key="7">
    <source>
        <dbReference type="ARBA" id="ARBA00022777"/>
    </source>
</evidence>
<dbReference type="InterPro" id="IPR000719">
    <property type="entry name" value="Prot_kinase_dom"/>
</dbReference>
<dbReference type="InterPro" id="IPR045874">
    <property type="entry name" value="LRK10/LRL21-25-like"/>
</dbReference>
<keyword evidence="5" id="KW-0732">Signal</keyword>
<dbReference type="PROSITE" id="PS00108">
    <property type="entry name" value="PROTEIN_KINASE_ST"/>
    <property type="match status" value="1"/>
</dbReference>
<keyword evidence="3" id="KW-0808">Transferase</keyword>
<dbReference type="Gene3D" id="3.30.200.20">
    <property type="entry name" value="Phosphorylase Kinase, domain 1"/>
    <property type="match status" value="1"/>
</dbReference>
<dbReference type="Proteomes" id="UP001291926">
    <property type="component" value="Unassembled WGS sequence"/>
</dbReference>
<evidence type="ECO:0000256" key="14">
    <source>
        <dbReference type="SAM" id="Phobius"/>
    </source>
</evidence>
<dbReference type="PROSITE" id="PS50011">
    <property type="entry name" value="PROTEIN_KINASE_DOM"/>
    <property type="match status" value="1"/>
</dbReference>
<keyword evidence="11" id="KW-0325">Glycoprotein</keyword>
<dbReference type="InterPro" id="IPR008271">
    <property type="entry name" value="Ser/Thr_kinase_AS"/>
</dbReference>
<evidence type="ECO:0000256" key="8">
    <source>
        <dbReference type="ARBA" id="ARBA00022840"/>
    </source>
</evidence>
<dbReference type="PROSITE" id="PS00107">
    <property type="entry name" value="PROTEIN_KINASE_ATP"/>
    <property type="match status" value="1"/>
</dbReference>
<evidence type="ECO:0000313" key="17">
    <source>
        <dbReference type="Proteomes" id="UP001291926"/>
    </source>
</evidence>
<organism evidence="16 17">
    <name type="scientific">Penstemon davidsonii</name>
    <dbReference type="NCBI Taxonomy" id="160366"/>
    <lineage>
        <taxon>Eukaryota</taxon>
        <taxon>Viridiplantae</taxon>
        <taxon>Streptophyta</taxon>
        <taxon>Embryophyta</taxon>
        <taxon>Tracheophyta</taxon>
        <taxon>Spermatophyta</taxon>
        <taxon>Magnoliopsida</taxon>
        <taxon>eudicotyledons</taxon>
        <taxon>Gunneridae</taxon>
        <taxon>Pentapetalae</taxon>
        <taxon>asterids</taxon>
        <taxon>lamiids</taxon>
        <taxon>Lamiales</taxon>
        <taxon>Plantaginaceae</taxon>
        <taxon>Cheloneae</taxon>
        <taxon>Penstemon</taxon>
    </lineage>
</organism>
<feature type="domain" description="Protein kinase" evidence="15">
    <location>
        <begin position="99"/>
        <end position="388"/>
    </location>
</feature>
<dbReference type="Gene3D" id="1.10.510.10">
    <property type="entry name" value="Transferase(Phosphotransferase) domain 1"/>
    <property type="match status" value="1"/>
</dbReference>
<proteinExistence type="inferred from homology"/>
<dbReference type="Pfam" id="PF07714">
    <property type="entry name" value="PK_Tyr_Ser-Thr"/>
    <property type="match status" value="1"/>
</dbReference>
<evidence type="ECO:0000256" key="5">
    <source>
        <dbReference type="ARBA" id="ARBA00022729"/>
    </source>
</evidence>
<keyword evidence="9 14" id="KW-1133">Transmembrane helix</keyword>
<evidence type="ECO:0000313" key="16">
    <source>
        <dbReference type="EMBL" id="KAK4492340.1"/>
    </source>
</evidence>